<evidence type="ECO:0000313" key="1">
    <source>
        <dbReference type="EMBL" id="KAL0121539.1"/>
    </source>
</evidence>
<name>A0AAW2G008_9HYME</name>
<proteinExistence type="predicted"/>
<protein>
    <submittedName>
        <fullName evidence="1">Uncharacterized protein</fullName>
    </submittedName>
</protein>
<dbReference type="EMBL" id="JADYXP020000006">
    <property type="protein sequence ID" value="KAL0121539.1"/>
    <property type="molecule type" value="Genomic_DNA"/>
</dbReference>
<dbReference type="AlphaFoldDB" id="A0AAW2G008"/>
<keyword evidence="2" id="KW-1185">Reference proteome</keyword>
<dbReference type="Proteomes" id="UP001430953">
    <property type="component" value="Unassembled WGS sequence"/>
</dbReference>
<accession>A0AAW2G008</accession>
<comment type="caution">
    <text evidence="1">The sequence shown here is derived from an EMBL/GenBank/DDBJ whole genome shotgun (WGS) entry which is preliminary data.</text>
</comment>
<sequence length="92" mass="10372">MQILTRVHLPQPLTPYCVTSMALHFDLPRGAICSCNRDFFFLFFFDAAVESPSSRKHFGDFEACVYSIQVHRAMMFLSATAHATVTPPNDNS</sequence>
<reference evidence="1 2" key="1">
    <citation type="submission" date="2023-03" db="EMBL/GenBank/DDBJ databases">
        <title>High recombination rates correlate with genetic variation in Cardiocondyla obscurior ants.</title>
        <authorList>
            <person name="Errbii M."/>
        </authorList>
    </citation>
    <scope>NUCLEOTIDE SEQUENCE [LARGE SCALE GENOMIC DNA]</scope>
    <source>
        <strain evidence="1">Alpha-2009</strain>
        <tissue evidence="1">Whole body</tissue>
    </source>
</reference>
<gene>
    <name evidence="1" type="ORF">PUN28_006804</name>
</gene>
<evidence type="ECO:0000313" key="2">
    <source>
        <dbReference type="Proteomes" id="UP001430953"/>
    </source>
</evidence>
<organism evidence="1 2">
    <name type="scientific">Cardiocondyla obscurior</name>
    <dbReference type="NCBI Taxonomy" id="286306"/>
    <lineage>
        <taxon>Eukaryota</taxon>
        <taxon>Metazoa</taxon>
        <taxon>Ecdysozoa</taxon>
        <taxon>Arthropoda</taxon>
        <taxon>Hexapoda</taxon>
        <taxon>Insecta</taxon>
        <taxon>Pterygota</taxon>
        <taxon>Neoptera</taxon>
        <taxon>Endopterygota</taxon>
        <taxon>Hymenoptera</taxon>
        <taxon>Apocrita</taxon>
        <taxon>Aculeata</taxon>
        <taxon>Formicoidea</taxon>
        <taxon>Formicidae</taxon>
        <taxon>Myrmicinae</taxon>
        <taxon>Cardiocondyla</taxon>
    </lineage>
</organism>